<evidence type="ECO:0000313" key="2">
    <source>
        <dbReference type="Proteomes" id="UP000184148"/>
    </source>
</evidence>
<dbReference type="InterPro" id="IPR009899">
    <property type="entry name" value="ArdA"/>
</dbReference>
<protein>
    <submittedName>
        <fullName evidence="1">Antirestriction protein (ArdA)</fullName>
    </submittedName>
</protein>
<organism evidence="1 2">
    <name type="scientific">Desulforamulus putei DSM 12395</name>
    <dbReference type="NCBI Taxonomy" id="1121429"/>
    <lineage>
        <taxon>Bacteria</taxon>
        <taxon>Bacillati</taxon>
        <taxon>Bacillota</taxon>
        <taxon>Clostridia</taxon>
        <taxon>Eubacteriales</taxon>
        <taxon>Peptococcaceae</taxon>
        <taxon>Desulforamulus</taxon>
    </lineage>
</organism>
<dbReference type="STRING" id="1121429.SAMN02745133_02584"/>
<evidence type="ECO:0000313" key="1">
    <source>
        <dbReference type="EMBL" id="SHF41330.1"/>
    </source>
</evidence>
<sequence>MLKVLVSNVRDKAHGEWLSLPFNTGEKLAVFEKLTPHGEFGTTVAICITDVQSSIPDLKRYIHEHDSLEQLDILGSKLEKMSDRDAAIFSAALEMEVVKGLEDVLRLADSLGNYELFPDITTAKELGVYLVESGKVEIPKSAWPYLDYERVAVEYEANNAGAYTSLGYVVKTSDSLEQTIANEKQTLKFFSPLFVKIYPSYEYGECGADDMLEELSPAEALYYMDEILEAIEKEKLPDEGQRGLMVYFDRDKALAEKVYSAHPTVEEYNGELWGVMVVEVYGELTESEMSILTDYFTGQYSDGWGEGFEQRGIKIHGGELYVSFWDSKDFFIKPEQELKQGAEQNFNGQTMGGM</sequence>
<dbReference type="Proteomes" id="UP000184148">
    <property type="component" value="Unassembled WGS sequence"/>
</dbReference>
<dbReference type="OrthoDB" id="9813511at2"/>
<dbReference type="RefSeq" id="WP_084127737.1">
    <property type="nucleotide sequence ID" value="NZ_FQUY01000022.1"/>
</dbReference>
<dbReference type="Pfam" id="PF07275">
    <property type="entry name" value="ArdA"/>
    <property type="match status" value="1"/>
</dbReference>
<gene>
    <name evidence="1" type="ORF">SAMN02745133_02584</name>
</gene>
<name>A0A1M5BFZ9_9FIRM</name>
<reference evidence="2" key="1">
    <citation type="submission" date="2016-11" db="EMBL/GenBank/DDBJ databases">
        <authorList>
            <person name="Varghese N."/>
            <person name="Submissions S."/>
        </authorList>
    </citation>
    <scope>NUCLEOTIDE SEQUENCE [LARGE SCALE GENOMIC DNA]</scope>
    <source>
        <strain evidence="2">DSM 12395</strain>
    </source>
</reference>
<keyword evidence="2" id="KW-1185">Reference proteome</keyword>
<proteinExistence type="predicted"/>
<dbReference type="Gene3D" id="1.10.10.1190">
    <property type="entry name" value="Antirestriction protein ArdA, domain 3"/>
    <property type="match status" value="1"/>
</dbReference>
<dbReference type="EMBL" id="FQUY01000022">
    <property type="protein sequence ID" value="SHF41330.1"/>
    <property type="molecule type" value="Genomic_DNA"/>
</dbReference>
<dbReference type="AlphaFoldDB" id="A0A1M5BFZ9"/>
<accession>A0A1M5BFZ9</accession>
<dbReference type="InterPro" id="IPR041893">
    <property type="entry name" value="ArdA_dom3"/>
</dbReference>